<gene>
    <name evidence="1" type="ORF">PGLA2088_LOCUS32280</name>
</gene>
<protein>
    <submittedName>
        <fullName evidence="1">Uncharacterized protein</fullName>
    </submittedName>
</protein>
<name>A0A813KL56_POLGL</name>
<sequence length="187" mass="20548">MCYLILRSSLAVDCVRGAEGPPSEPDEDSAEIIRVASQAVPDRDSDMLDILEGLLHEVELLGASSVHADLKAVLVEGQLSELRQHTEELIAWTGPEGETGIANGANLDSDSAVAIKLSAPDGTLSFPMIPMGREFTPAYSKLRDELQERLGIMQRDIMRDLERNAGTMMKKRRIMNSLDQWLAPEAF</sequence>
<feature type="non-terminal residue" evidence="1">
    <location>
        <position position="1"/>
    </location>
</feature>
<organism evidence="1 2">
    <name type="scientific">Polarella glacialis</name>
    <name type="common">Dinoflagellate</name>
    <dbReference type="NCBI Taxonomy" id="89957"/>
    <lineage>
        <taxon>Eukaryota</taxon>
        <taxon>Sar</taxon>
        <taxon>Alveolata</taxon>
        <taxon>Dinophyceae</taxon>
        <taxon>Suessiales</taxon>
        <taxon>Suessiaceae</taxon>
        <taxon>Polarella</taxon>
    </lineage>
</organism>
<evidence type="ECO:0000313" key="2">
    <source>
        <dbReference type="Proteomes" id="UP000626109"/>
    </source>
</evidence>
<accession>A0A813KL56</accession>
<proteinExistence type="predicted"/>
<comment type="caution">
    <text evidence="1">The sequence shown here is derived from an EMBL/GenBank/DDBJ whole genome shotgun (WGS) entry which is preliminary data.</text>
</comment>
<reference evidence="1" key="1">
    <citation type="submission" date="2021-02" db="EMBL/GenBank/DDBJ databases">
        <authorList>
            <person name="Dougan E. K."/>
            <person name="Rhodes N."/>
            <person name="Thang M."/>
            <person name="Chan C."/>
        </authorList>
    </citation>
    <scope>NUCLEOTIDE SEQUENCE</scope>
</reference>
<dbReference type="AlphaFoldDB" id="A0A813KL56"/>
<evidence type="ECO:0000313" key="1">
    <source>
        <dbReference type="EMBL" id="CAE8702044.1"/>
    </source>
</evidence>
<dbReference type="Proteomes" id="UP000626109">
    <property type="component" value="Unassembled WGS sequence"/>
</dbReference>
<dbReference type="EMBL" id="CAJNNW010029985">
    <property type="protein sequence ID" value="CAE8702044.1"/>
    <property type="molecule type" value="Genomic_DNA"/>
</dbReference>